<evidence type="ECO:0000313" key="17">
    <source>
        <dbReference type="EMBL" id="KZM97866.1"/>
    </source>
</evidence>
<dbReference type="STRING" id="79200.A0A165X675"/>
<evidence type="ECO:0000256" key="9">
    <source>
        <dbReference type="ARBA" id="ARBA00022842"/>
    </source>
</evidence>
<dbReference type="Gramene" id="KZM97866">
    <property type="protein sequence ID" value="KZM97866"/>
    <property type="gene ID" value="DCAR_014772"/>
</dbReference>
<comment type="caution">
    <text evidence="17">The sequence shown here is derived from an EMBL/GenBank/DDBJ whole genome shotgun (WGS) entry which is preliminary data.</text>
</comment>
<feature type="domain" description="XPG-I" evidence="15">
    <location>
        <begin position="141"/>
        <end position="216"/>
    </location>
</feature>
<dbReference type="PRINTS" id="PR00853">
    <property type="entry name" value="XPGRADSUPER"/>
</dbReference>
<evidence type="ECO:0000256" key="7">
    <source>
        <dbReference type="ARBA" id="ARBA00022769"/>
    </source>
</evidence>
<comment type="cofactor">
    <cofactor evidence="14">
        <name>Mg(2+)</name>
        <dbReference type="ChEBI" id="CHEBI:18420"/>
    </cofactor>
    <text evidence="14">Binds 2 magnesium ions per subunit. They probably participate in the reaction catalyzed by the enzyme. May bind an additional third magnesium ion after substrate binding.</text>
</comment>
<accession>A0A165X675</accession>
<evidence type="ECO:0000256" key="4">
    <source>
        <dbReference type="ARBA" id="ARBA00022722"/>
    </source>
</evidence>
<evidence type="ECO:0000259" key="16">
    <source>
        <dbReference type="SMART" id="SM00485"/>
    </source>
</evidence>
<evidence type="ECO:0000256" key="11">
    <source>
        <dbReference type="ARBA" id="ARBA00023204"/>
    </source>
</evidence>
<keyword evidence="12 14" id="KW-0539">Nucleus</keyword>
<dbReference type="PROSITE" id="PS00842">
    <property type="entry name" value="XPG_2"/>
    <property type="match status" value="1"/>
</dbReference>
<reference evidence="17" key="1">
    <citation type="journal article" date="2016" name="Nat. Genet.">
        <title>A high-quality carrot genome assembly provides new insights into carotenoid accumulation and asterid genome evolution.</title>
        <authorList>
            <person name="Iorizzo M."/>
            <person name="Ellison S."/>
            <person name="Senalik D."/>
            <person name="Zeng P."/>
            <person name="Satapoomin P."/>
            <person name="Huang J."/>
            <person name="Bowman M."/>
            <person name="Iovene M."/>
            <person name="Sanseverino W."/>
            <person name="Cavagnaro P."/>
            <person name="Yildiz M."/>
            <person name="Macko-Podgorni A."/>
            <person name="Moranska E."/>
            <person name="Grzebelus E."/>
            <person name="Grzebelus D."/>
            <person name="Ashrafi H."/>
            <person name="Zheng Z."/>
            <person name="Cheng S."/>
            <person name="Spooner D."/>
            <person name="Van Deynze A."/>
            <person name="Simon P."/>
        </authorList>
    </citation>
    <scope>NUCLEOTIDE SEQUENCE [LARGE SCALE GENOMIC DNA]</scope>
    <source>
        <tissue evidence="17">Leaf</tissue>
    </source>
</reference>
<gene>
    <name evidence="17" type="ORF">DCAR_014772</name>
</gene>
<dbReference type="GO" id="GO:0035312">
    <property type="term" value="F:5'-3' DNA exonuclease activity"/>
    <property type="evidence" value="ECO:0007669"/>
    <property type="project" value="UniProtKB-UniRule"/>
</dbReference>
<dbReference type="InterPro" id="IPR044752">
    <property type="entry name" value="PIN-like_EXO1"/>
</dbReference>
<dbReference type="GO" id="GO:0003677">
    <property type="term" value="F:DNA binding"/>
    <property type="evidence" value="ECO:0007669"/>
    <property type="project" value="UniProtKB-UniRule"/>
</dbReference>
<evidence type="ECO:0000256" key="1">
    <source>
        <dbReference type="ARBA" id="ARBA00004123"/>
    </source>
</evidence>
<keyword evidence="6 14" id="KW-0227">DNA damage</keyword>
<keyword evidence="7 14" id="KW-0228">DNA excision</keyword>
<dbReference type="Gene3D" id="1.10.150.20">
    <property type="entry name" value="5' to 3' exonuclease, C-terminal subdomain"/>
    <property type="match status" value="1"/>
</dbReference>
<keyword evidence="9 14" id="KW-0460">Magnesium</keyword>
<dbReference type="SUPFAM" id="SSF88723">
    <property type="entry name" value="PIN domain-like"/>
    <property type="match status" value="1"/>
</dbReference>
<dbReference type="Pfam" id="PF00752">
    <property type="entry name" value="XPG_N"/>
    <property type="match status" value="1"/>
</dbReference>
<comment type="subcellular location">
    <subcellularLocation>
        <location evidence="1 14">Nucleus</location>
    </subcellularLocation>
</comment>
<keyword evidence="4 14" id="KW-0540">Nuclease</keyword>
<dbReference type="InterPro" id="IPR008918">
    <property type="entry name" value="HhH2"/>
</dbReference>
<name>A0A165X675_DAUCS</name>
<comment type="function">
    <text evidence="14">5'-&gt;3' double-stranded DNA exonuclease which may also possess a cryptic 3'-&gt;5' double-stranded DNA exonuclease activity. Functions in DNA mismatch repair.</text>
</comment>
<sequence length="489" mass="55042">MGIKDLLRFLKPYVEPIHVKKYAGKRVGIDAYSWLHKGAYSCSMELCLNMDGDKKLQYLKYFMHRINLLRYHKITPVVVFDGGNLPCKAGTENERYMKRKMNRDLAMENKKNGNISAAYELFRRAVSITPAMAHQLIQILRSENVEFVVAPYEADAQLAYLSTIEAEQGGIDAVISEDSDLLAYGCPAVMFKMDRDGNGEEIVLDKLFDSVSCLPSFRNFDKNLFLGMCVLAGCDFLPSIPGIGIAKAYSLVSKYRNLDRVLSILKFEKGNQVPEDYVKSFKEAIAVFQHARIYDSVSKTVKHMKPLPETTLETLGNELDFLGPDISPSMAISIAEVMEKEPDAEEMKHLLEPEGKKYLNESLALEKLVMPFRSGSTEEITLVTEKYLPMVPDNNPFKKRKVNEHLVLDDDQAKSFIQQDSVVTEIECLEMGNSDEVVLDNVQTEGFNKQSSTITKAESLEIFCATPDSQKSVVSKPMKTTEGKKDAIK</sequence>
<proteinExistence type="inferred from homology"/>
<evidence type="ECO:0000256" key="8">
    <source>
        <dbReference type="ARBA" id="ARBA00022801"/>
    </source>
</evidence>
<dbReference type="FunFam" id="1.10.150.20:FF:000011">
    <property type="entry name" value="exonuclease 1"/>
    <property type="match status" value="1"/>
</dbReference>
<evidence type="ECO:0000256" key="10">
    <source>
        <dbReference type="ARBA" id="ARBA00022881"/>
    </source>
</evidence>
<dbReference type="FunFam" id="3.40.50.1010:FF:000002">
    <property type="entry name" value="Exonuclease 1, putative"/>
    <property type="match status" value="1"/>
</dbReference>
<evidence type="ECO:0000256" key="2">
    <source>
        <dbReference type="ARBA" id="ARBA00010563"/>
    </source>
</evidence>
<evidence type="ECO:0000256" key="5">
    <source>
        <dbReference type="ARBA" id="ARBA00022723"/>
    </source>
</evidence>
<keyword evidence="14" id="KW-0238">DNA-binding</keyword>
<dbReference type="InterPro" id="IPR036279">
    <property type="entry name" value="5-3_exonuclease_C_sf"/>
</dbReference>
<protein>
    <recommendedName>
        <fullName evidence="3 14">Exonuclease 1</fullName>
        <ecNumber evidence="14">3.1.-.-</ecNumber>
    </recommendedName>
</protein>
<dbReference type="GO" id="GO:0046872">
    <property type="term" value="F:metal ion binding"/>
    <property type="evidence" value="ECO:0007669"/>
    <property type="project" value="UniProtKB-UniRule"/>
</dbReference>
<organism evidence="17">
    <name type="scientific">Daucus carota subsp. sativus</name>
    <name type="common">Carrot</name>
    <dbReference type="NCBI Taxonomy" id="79200"/>
    <lineage>
        <taxon>Eukaryota</taxon>
        <taxon>Viridiplantae</taxon>
        <taxon>Streptophyta</taxon>
        <taxon>Embryophyta</taxon>
        <taxon>Tracheophyta</taxon>
        <taxon>Spermatophyta</taxon>
        <taxon>Magnoliopsida</taxon>
        <taxon>eudicotyledons</taxon>
        <taxon>Gunneridae</taxon>
        <taxon>Pentapetalae</taxon>
        <taxon>asterids</taxon>
        <taxon>campanulids</taxon>
        <taxon>Apiales</taxon>
        <taxon>Apiaceae</taxon>
        <taxon>Apioideae</taxon>
        <taxon>Scandiceae</taxon>
        <taxon>Daucinae</taxon>
        <taxon>Daucus</taxon>
        <taxon>Daucus sect. Daucus</taxon>
    </lineage>
</organism>
<dbReference type="OMA" id="FPSSECH"/>
<feature type="domain" description="XPG N-terminal" evidence="16">
    <location>
        <begin position="1"/>
        <end position="102"/>
    </location>
</feature>
<evidence type="ECO:0000256" key="3">
    <source>
        <dbReference type="ARBA" id="ARBA00020324"/>
    </source>
</evidence>
<dbReference type="SMART" id="SM00279">
    <property type="entry name" value="HhH2"/>
    <property type="match status" value="1"/>
</dbReference>
<keyword evidence="5 14" id="KW-0479">Metal-binding</keyword>
<keyword evidence="11 14" id="KW-0234">DNA repair</keyword>
<evidence type="ECO:0000256" key="14">
    <source>
        <dbReference type="RuleBase" id="RU910737"/>
    </source>
</evidence>
<evidence type="ECO:0000256" key="12">
    <source>
        <dbReference type="ARBA" id="ARBA00023242"/>
    </source>
</evidence>
<dbReference type="Pfam" id="PF00867">
    <property type="entry name" value="XPG_I"/>
    <property type="match status" value="1"/>
</dbReference>
<dbReference type="GO" id="GO:0017108">
    <property type="term" value="F:5'-flap endonuclease activity"/>
    <property type="evidence" value="ECO:0007669"/>
    <property type="project" value="TreeGrafter"/>
</dbReference>
<comment type="similarity">
    <text evidence="2 14">Belongs to the XPG/RAD2 endonuclease family. EXO1 subfamily.</text>
</comment>
<evidence type="ECO:0000259" key="15">
    <source>
        <dbReference type="SMART" id="SM00484"/>
    </source>
</evidence>
<dbReference type="CDD" id="cd09901">
    <property type="entry name" value="H3TH_FEN1-like"/>
    <property type="match status" value="1"/>
</dbReference>
<dbReference type="InterPro" id="IPR029060">
    <property type="entry name" value="PIN-like_dom_sf"/>
</dbReference>
<dbReference type="EMBL" id="LNRQ01000004">
    <property type="protein sequence ID" value="KZM97866.1"/>
    <property type="molecule type" value="Genomic_DNA"/>
</dbReference>
<dbReference type="InterPro" id="IPR006086">
    <property type="entry name" value="XPG-I_dom"/>
</dbReference>
<evidence type="ECO:0000256" key="6">
    <source>
        <dbReference type="ARBA" id="ARBA00022763"/>
    </source>
</evidence>
<dbReference type="InterPro" id="IPR006085">
    <property type="entry name" value="XPG_DNA_repair_N"/>
</dbReference>
<dbReference type="SMART" id="SM00484">
    <property type="entry name" value="XPGI"/>
    <property type="match status" value="1"/>
</dbReference>
<dbReference type="CDD" id="cd09857">
    <property type="entry name" value="PIN_EXO1"/>
    <property type="match status" value="1"/>
</dbReference>
<dbReference type="AlphaFoldDB" id="A0A165X675"/>
<dbReference type="InterPro" id="IPR006084">
    <property type="entry name" value="XPG/Rad2"/>
</dbReference>
<comment type="function">
    <text evidence="13">Putative 5'-&gt;3' double-stranded DNA exonuclease which may also contain a cryptic 3'-&gt;5' double-stranded DNA exonuclease activity. May be involved in DNA mismatch repair (MMR).</text>
</comment>
<dbReference type="PANTHER" id="PTHR11081:SF8">
    <property type="entry name" value="EXONUCLEASE 1"/>
    <property type="match status" value="1"/>
</dbReference>
<keyword evidence="10 14" id="KW-0267">Excision nuclease</keyword>
<dbReference type="Gene3D" id="3.40.50.1010">
    <property type="entry name" value="5'-nuclease"/>
    <property type="match status" value="1"/>
</dbReference>
<dbReference type="GO" id="GO:0005634">
    <property type="term" value="C:nucleus"/>
    <property type="evidence" value="ECO:0007669"/>
    <property type="project" value="UniProtKB-SubCell"/>
</dbReference>
<dbReference type="GO" id="GO:0006281">
    <property type="term" value="P:DNA repair"/>
    <property type="evidence" value="ECO:0007669"/>
    <property type="project" value="UniProtKB-UniRule"/>
</dbReference>
<dbReference type="InterPro" id="IPR019974">
    <property type="entry name" value="XPG_CS"/>
</dbReference>
<dbReference type="EC" id="3.1.-.-" evidence="14"/>
<evidence type="ECO:0000256" key="13">
    <source>
        <dbReference type="ARBA" id="ARBA00060210"/>
    </source>
</evidence>
<dbReference type="PANTHER" id="PTHR11081">
    <property type="entry name" value="FLAP ENDONUCLEASE FAMILY MEMBER"/>
    <property type="match status" value="1"/>
</dbReference>
<dbReference type="SMART" id="SM00485">
    <property type="entry name" value="XPGN"/>
    <property type="match status" value="1"/>
</dbReference>
<keyword evidence="14" id="KW-0269">Exonuclease</keyword>
<keyword evidence="8 14" id="KW-0378">Hydrolase</keyword>
<dbReference type="SUPFAM" id="SSF47807">
    <property type="entry name" value="5' to 3' exonuclease, C-terminal subdomain"/>
    <property type="match status" value="1"/>
</dbReference>